<proteinExistence type="predicted"/>
<dbReference type="KEGG" id="falb:HYN59_11700"/>
<accession>A0A2S1QZ93</accession>
<reference evidence="1 2" key="1">
    <citation type="submission" date="2018-04" db="EMBL/GenBank/DDBJ databases">
        <title>Genome sequencing of Flavobacterium sp. HYN0059.</title>
        <authorList>
            <person name="Yi H."/>
            <person name="Baek C."/>
        </authorList>
    </citation>
    <scope>NUCLEOTIDE SEQUENCE [LARGE SCALE GENOMIC DNA]</scope>
    <source>
        <strain evidence="1 2">HYN0059</strain>
    </source>
</reference>
<keyword evidence="2" id="KW-1185">Reference proteome</keyword>
<evidence type="ECO:0000313" key="2">
    <source>
        <dbReference type="Proteomes" id="UP000244929"/>
    </source>
</evidence>
<protein>
    <submittedName>
        <fullName evidence="1">Uncharacterized protein</fullName>
    </submittedName>
</protein>
<evidence type="ECO:0000313" key="1">
    <source>
        <dbReference type="EMBL" id="AWH85730.1"/>
    </source>
</evidence>
<dbReference type="Proteomes" id="UP000244929">
    <property type="component" value="Chromosome"/>
</dbReference>
<name>A0A2S1QZ93_9FLAO</name>
<gene>
    <name evidence="1" type="ORF">HYN59_11700</name>
</gene>
<organism evidence="1 2">
    <name type="scientific">Flavobacterium album</name>
    <dbReference type="NCBI Taxonomy" id="2175091"/>
    <lineage>
        <taxon>Bacteria</taxon>
        <taxon>Pseudomonadati</taxon>
        <taxon>Bacteroidota</taxon>
        <taxon>Flavobacteriia</taxon>
        <taxon>Flavobacteriales</taxon>
        <taxon>Flavobacteriaceae</taxon>
        <taxon>Flavobacterium</taxon>
    </lineage>
</organism>
<dbReference type="RefSeq" id="WP_108778432.1">
    <property type="nucleotide sequence ID" value="NZ_CP029186.1"/>
</dbReference>
<sequence length="92" mass="10803">MIHFSTNVLRHSASWTTTEEACTKISGFPQNLVLNVNEGYEVLHFVSRYMAYKGWYSEITFQNIESAIKTRLPFGVRTHNEVKDWLDTSFRR</sequence>
<dbReference type="EMBL" id="CP029186">
    <property type="protein sequence ID" value="AWH85730.1"/>
    <property type="molecule type" value="Genomic_DNA"/>
</dbReference>
<dbReference type="AlphaFoldDB" id="A0A2S1QZ93"/>
<dbReference type="OrthoDB" id="796745at2"/>